<name>A0AAU7EDZ3_9FLAO</name>
<dbReference type="Proteomes" id="UP001224325">
    <property type="component" value="Chromosome"/>
</dbReference>
<protein>
    <submittedName>
        <fullName evidence="1">Pentapeptide repeat-containing protein</fullName>
    </submittedName>
</protein>
<sequence>MEVLTHYNKSFNKIVYAQKETKNREFDTCNFINCDFSNSLFLSCLFTNCVFTSCNLSITKFNHCQLDNITFKECKLLGVNFSSCNDFLFSLKFDACILDCCSFARKKMQKTPFINSSVKDVDFSECDLTHSIFKNADLTNTIFSNTNLKSVNFLTAKNYTIDPERNSISKAKFSLEGVLGLLNKYDIKIG</sequence>
<evidence type="ECO:0000313" key="1">
    <source>
        <dbReference type="EMBL" id="XBL13646.1"/>
    </source>
</evidence>
<dbReference type="AlphaFoldDB" id="A0AAU7EDZ3"/>
<dbReference type="SUPFAM" id="SSF141571">
    <property type="entry name" value="Pentapeptide repeat-like"/>
    <property type="match status" value="1"/>
</dbReference>
<dbReference type="PANTHER" id="PTHR42999">
    <property type="entry name" value="ANTIBIOTIC RESISTANCE PROTEIN MCBG"/>
    <property type="match status" value="1"/>
</dbReference>
<evidence type="ECO:0000313" key="2">
    <source>
        <dbReference type="Proteomes" id="UP001224325"/>
    </source>
</evidence>
<gene>
    <name evidence="1" type="ORF">QLS71_015135</name>
</gene>
<dbReference type="PANTHER" id="PTHR42999:SF1">
    <property type="entry name" value="PENTAPEPTIDE REPEAT-CONTAINING PROTEIN"/>
    <property type="match status" value="1"/>
</dbReference>
<dbReference type="Gene3D" id="2.160.20.80">
    <property type="entry name" value="E3 ubiquitin-protein ligase SopA"/>
    <property type="match status" value="1"/>
</dbReference>
<dbReference type="Pfam" id="PF13599">
    <property type="entry name" value="Pentapeptide_4"/>
    <property type="match status" value="2"/>
</dbReference>
<dbReference type="InterPro" id="IPR052949">
    <property type="entry name" value="PA_immunity-related"/>
</dbReference>
<dbReference type="InterPro" id="IPR001646">
    <property type="entry name" value="5peptide_repeat"/>
</dbReference>
<dbReference type="EMBL" id="CP155618">
    <property type="protein sequence ID" value="XBL13646.1"/>
    <property type="molecule type" value="Genomic_DNA"/>
</dbReference>
<keyword evidence="2" id="KW-1185">Reference proteome</keyword>
<reference evidence="1" key="1">
    <citation type="submission" date="2024-04" db="EMBL/GenBank/DDBJ databases">
        <title>Mariniflexile litorale, isolated from the shallow sediments of the Sea of Japan.</title>
        <authorList>
            <person name="Romanenko L."/>
            <person name="Isaeva M."/>
        </authorList>
    </citation>
    <scope>NUCLEOTIDE SEQUENCE [LARGE SCALE GENOMIC DNA]</scope>
    <source>
        <strain evidence="1">KMM 9835</strain>
    </source>
</reference>
<dbReference type="KEGG" id="mlil:QLS71_015135"/>
<accession>A0AAU7EDZ3</accession>
<proteinExistence type="predicted"/>
<organism evidence="1 2">
    <name type="scientific">Mariniflexile litorale</name>
    <dbReference type="NCBI Taxonomy" id="3045158"/>
    <lineage>
        <taxon>Bacteria</taxon>
        <taxon>Pseudomonadati</taxon>
        <taxon>Bacteroidota</taxon>
        <taxon>Flavobacteriia</taxon>
        <taxon>Flavobacteriales</taxon>
        <taxon>Flavobacteriaceae</taxon>
        <taxon>Mariniflexile</taxon>
    </lineage>
</organism>